<dbReference type="Pfam" id="PF10087">
    <property type="entry name" value="DUF2325"/>
    <property type="match status" value="1"/>
</dbReference>
<dbReference type="Proteomes" id="UP001165384">
    <property type="component" value="Unassembled WGS sequence"/>
</dbReference>
<dbReference type="InterPro" id="IPR016772">
    <property type="entry name" value="UCP020408"/>
</dbReference>
<evidence type="ECO:0000256" key="2">
    <source>
        <dbReference type="SAM" id="Coils"/>
    </source>
</evidence>
<dbReference type="RefSeq" id="WP_275712566.1">
    <property type="nucleotide sequence ID" value="NZ_JAKLTN010000008.1"/>
</dbReference>
<dbReference type="Gene3D" id="1.10.287.1490">
    <property type="match status" value="1"/>
</dbReference>
<feature type="coiled-coil region" evidence="2">
    <location>
        <begin position="189"/>
        <end position="300"/>
    </location>
</feature>
<evidence type="ECO:0000313" key="4">
    <source>
        <dbReference type="Proteomes" id="UP001165384"/>
    </source>
</evidence>
<keyword evidence="2" id="KW-0175">Coiled coil</keyword>
<protein>
    <submittedName>
        <fullName evidence="3">DUF2325 domain-containing protein</fullName>
    </submittedName>
</protein>
<evidence type="ECO:0000313" key="3">
    <source>
        <dbReference type="EMBL" id="MCG2579106.1"/>
    </source>
</evidence>
<comment type="similarity">
    <text evidence="1">Belongs to the UPF0751 family.</text>
</comment>
<sequence length="459" mass="50424">MPEIPYHVVGGRFSARSPNPVGVDAALLRRPSVETAETVAPVSTSRRRKLWEIPHKYHCPVIGSCFEVTELRSLMQKVMHLPRDTTDFVLHTSAVGACETRSPLADLLHKTMEKRYTLIVRRFAAMKTSDGVRQLWQEATRTGVELPGALWAAWTHPACDTQLEQDIYADIHMIQHQIGTGARADLKTLRHLQGENAELRCQLAELRTEAEAARHEKAQETRALAKRLTELRAEQAGRDACIARLSAELGKLRDSVPELKQRQALARRADDAEARAAALLAQCREQGEELERLRRRVTELEPAPNEGAGTAMASIQAATPEIAAGESLDGKCILCVGGRSGAIDGYRDAVERHGGRFLHHDGGLEESLHRIDSALAAADLVICQTGCISHNAYWRVKEQCKRTGKPCVFVKGSGISGFGRLLGDLGHGAATGAETRHNIVDNNSQLHNNANHSRYPSKS</sequence>
<dbReference type="EMBL" id="JAKLTN010000008">
    <property type="protein sequence ID" value="MCG2579106.1"/>
    <property type="molecule type" value="Genomic_DNA"/>
</dbReference>
<organism evidence="3 4">
    <name type="scientific">Dechloromonas hankyongensis</name>
    <dbReference type="NCBI Taxonomy" id="2908002"/>
    <lineage>
        <taxon>Bacteria</taxon>
        <taxon>Pseudomonadati</taxon>
        <taxon>Pseudomonadota</taxon>
        <taxon>Betaproteobacteria</taxon>
        <taxon>Rhodocyclales</taxon>
        <taxon>Azonexaceae</taxon>
        <taxon>Dechloromonas</taxon>
    </lineage>
</organism>
<comment type="caution">
    <text evidence="3">The sequence shown here is derived from an EMBL/GenBank/DDBJ whole genome shotgun (WGS) entry which is preliminary data.</text>
</comment>
<proteinExistence type="inferred from homology"/>
<gene>
    <name evidence="3" type="ORF">LZ012_19120</name>
</gene>
<keyword evidence="4" id="KW-1185">Reference proteome</keyword>
<accession>A0ABS9K7F5</accession>
<name>A0ABS9K7F5_9RHOO</name>
<reference evidence="3" key="1">
    <citation type="submission" date="2022-01" db="EMBL/GenBank/DDBJ databases">
        <authorList>
            <person name="Jo J.-H."/>
            <person name="Im W.-T."/>
        </authorList>
    </citation>
    <scope>NUCLEOTIDE SEQUENCE</scope>
    <source>
        <strain evidence="3">XY25</strain>
    </source>
</reference>
<evidence type="ECO:0000256" key="1">
    <source>
        <dbReference type="ARBA" id="ARBA00007189"/>
    </source>
</evidence>